<dbReference type="Proteomes" id="UP000298602">
    <property type="component" value="Chromosome"/>
</dbReference>
<dbReference type="CDD" id="cd05252">
    <property type="entry name" value="CDP_GD_SDR_e"/>
    <property type="match status" value="1"/>
</dbReference>
<accession>A0A4V1ERZ7</accession>
<keyword evidence="3" id="KW-1185">Reference proteome</keyword>
<name>A0A4V1ERZ7_9BACT</name>
<protein>
    <submittedName>
        <fullName evidence="2">CDP-glucose 4,6-dehydratase</fullName>
        <ecNumber evidence="2">4.2.1.45</ecNumber>
    </submittedName>
</protein>
<dbReference type="InterPro" id="IPR013445">
    <property type="entry name" value="CDP_4_6_deHydtase"/>
</dbReference>
<dbReference type="SUPFAM" id="SSF51735">
    <property type="entry name" value="NAD(P)-binding Rossmann-fold domains"/>
    <property type="match status" value="1"/>
</dbReference>
<dbReference type="NCBIfam" id="TIGR02622">
    <property type="entry name" value="CDP_4_6_dhtase"/>
    <property type="match status" value="1"/>
</dbReference>
<dbReference type="GO" id="GO:0047733">
    <property type="term" value="F:CDP-glucose 4,6-dehydratase activity"/>
    <property type="evidence" value="ECO:0007669"/>
    <property type="project" value="UniProtKB-EC"/>
</dbReference>
<dbReference type="InterPro" id="IPR036291">
    <property type="entry name" value="NAD(P)-bd_dom_sf"/>
</dbReference>
<dbReference type="Gene3D" id="3.40.50.720">
    <property type="entry name" value="NAD(P)-binding Rossmann-like Domain"/>
    <property type="match status" value="1"/>
</dbReference>
<dbReference type="OrthoDB" id="9779041at2"/>
<dbReference type="AlphaFoldDB" id="A0A4V1ERZ7"/>
<dbReference type="InterPro" id="IPR016040">
    <property type="entry name" value="NAD(P)-bd_dom"/>
</dbReference>
<proteinExistence type="predicted"/>
<organism evidence="2 3">
    <name type="scientific">Desulfoglaeba alkanexedens ALDC</name>
    <dbReference type="NCBI Taxonomy" id="980445"/>
    <lineage>
        <taxon>Bacteria</taxon>
        <taxon>Pseudomonadati</taxon>
        <taxon>Thermodesulfobacteriota</taxon>
        <taxon>Syntrophobacteria</taxon>
        <taxon>Syntrophobacterales</taxon>
        <taxon>Syntrophobacteraceae</taxon>
        <taxon>Desulfoglaeba</taxon>
    </lineage>
</organism>
<reference evidence="2 3" key="2">
    <citation type="submission" date="2019-05" db="EMBL/GenBank/DDBJ databases">
        <authorList>
            <person name="Suflita J.M."/>
            <person name="Marks C.R."/>
        </authorList>
    </citation>
    <scope>NUCLEOTIDE SEQUENCE [LARGE SCALE GENOMIC DNA]</scope>
    <source>
        <strain evidence="2 3">ALDC</strain>
    </source>
</reference>
<dbReference type="EC" id="4.2.1.45" evidence="2"/>
<evidence type="ECO:0000259" key="1">
    <source>
        <dbReference type="Pfam" id="PF16363"/>
    </source>
</evidence>
<dbReference type="EMBL" id="CP040098">
    <property type="protein sequence ID" value="QCQ23381.1"/>
    <property type="molecule type" value="Genomic_DNA"/>
</dbReference>
<feature type="domain" description="NAD(P)-binding" evidence="1">
    <location>
        <begin position="16"/>
        <end position="330"/>
    </location>
</feature>
<dbReference type="PANTHER" id="PTHR43245:SF10">
    <property type="entry name" value="SUGAR DEHYDRATASE_EPIMERASE YFNG-RELATED"/>
    <property type="match status" value="1"/>
</dbReference>
<gene>
    <name evidence="2" type="primary">rfbG</name>
    <name evidence="2" type="ORF">FDQ92_00550</name>
</gene>
<dbReference type="Gene3D" id="3.90.25.10">
    <property type="entry name" value="UDP-galactose 4-epimerase, domain 1"/>
    <property type="match status" value="1"/>
</dbReference>
<dbReference type="Pfam" id="PF16363">
    <property type="entry name" value="GDP_Man_Dehyd"/>
    <property type="match status" value="1"/>
</dbReference>
<dbReference type="InterPro" id="IPR050177">
    <property type="entry name" value="Lipid_A_modif_metabolic_enz"/>
</dbReference>
<sequence>MSSLFSDIFQSRRVFLTGHTGFKGSWLAFWLTRLGARVTGYALAPETSPNHFDLLNLPIQSIIADIRDAAALRKAVKESAPEIVFHLAAQPLVRRSYREPVETFATNVMGTVNLLEACRRTDSVRAVVIITSDKCYENREWVWGYRENDSMGGYDPYSASKGCAELVTSSWRNSFFHPDQFGKTHNTLVASARAGNVIGGGDWSEDRLVPDIVRGVEAGRPMIIRNPEATRPWQHVLEPLSGYLMLGQKLLEGKREYAQAWNFGPSDEDSLPAAEVVRLFKANWDAFEYELKPDARQPHEAGLLKLDCSKARAVLKWRPVWGNRETIEKTAGWYKEYYENKRIRTERDLEDYVIAVRRESHCRTEGIKP</sequence>
<evidence type="ECO:0000313" key="3">
    <source>
        <dbReference type="Proteomes" id="UP000298602"/>
    </source>
</evidence>
<dbReference type="PANTHER" id="PTHR43245">
    <property type="entry name" value="BIFUNCTIONAL POLYMYXIN RESISTANCE PROTEIN ARNA"/>
    <property type="match status" value="1"/>
</dbReference>
<keyword evidence="2" id="KW-0456">Lyase</keyword>
<reference evidence="2 3" key="1">
    <citation type="submission" date="2019-05" db="EMBL/GenBank/DDBJ databases">
        <title>The Complete Genome Sequence of the n-alkane-degrading Desulfoglaeba alkanexedens ALDC reveals multiple alkylsuccinate synthase gene clusters.</title>
        <authorList>
            <person name="Callaghan A.V."/>
            <person name="Davidova I.A."/>
            <person name="Duncan K.E."/>
            <person name="Morris B."/>
            <person name="McInerney M.J."/>
        </authorList>
    </citation>
    <scope>NUCLEOTIDE SEQUENCE [LARGE SCALE GENOMIC DNA]</scope>
    <source>
        <strain evidence="2 3">ALDC</strain>
    </source>
</reference>
<evidence type="ECO:0000313" key="2">
    <source>
        <dbReference type="EMBL" id="QCQ23381.1"/>
    </source>
</evidence>
<dbReference type="KEGG" id="dax:FDQ92_00550"/>